<protein>
    <submittedName>
        <fullName evidence="2">Uncharacterized protein</fullName>
    </submittedName>
</protein>
<dbReference type="SUPFAM" id="SSF101148">
    <property type="entry name" value="Plant invertase/pectin methylesterase inhibitor"/>
    <property type="match status" value="1"/>
</dbReference>
<evidence type="ECO:0000313" key="2">
    <source>
        <dbReference type="EMBL" id="RLM60202.1"/>
    </source>
</evidence>
<dbReference type="PROSITE" id="PS51257">
    <property type="entry name" value="PROKAR_LIPOPROTEIN"/>
    <property type="match status" value="1"/>
</dbReference>
<dbReference type="Proteomes" id="UP000275267">
    <property type="component" value="Unassembled WGS sequence"/>
</dbReference>
<keyword evidence="1" id="KW-0732">Signal</keyword>
<gene>
    <name evidence="2" type="ORF">C2845_PM14G02340</name>
</gene>
<reference evidence="3" key="1">
    <citation type="journal article" date="2019" name="Nat. Commun.">
        <title>The genome of broomcorn millet.</title>
        <authorList>
            <person name="Zou C."/>
            <person name="Miki D."/>
            <person name="Li D."/>
            <person name="Tang Q."/>
            <person name="Xiao L."/>
            <person name="Rajput S."/>
            <person name="Deng P."/>
            <person name="Jia W."/>
            <person name="Huang R."/>
            <person name="Zhang M."/>
            <person name="Sun Y."/>
            <person name="Hu J."/>
            <person name="Fu X."/>
            <person name="Schnable P.S."/>
            <person name="Li F."/>
            <person name="Zhang H."/>
            <person name="Feng B."/>
            <person name="Zhu X."/>
            <person name="Liu R."/>
            <person name="Schnable J.C."/>
            <person name="Zhu J.-K."/>
            <person name="Zhang H."/>
        </authorList>
    </citation>
    <scope>NUCLEOTIDE SEQUENCE [LARGE SCALE GENOMIC DNA]</scope>
</reference>
<comment type="caution">
    <text evidence="2">The sequence shown here is derived from an EMBL/GenBank/DDBJ whole genome shotgun (WGS) entry which is preliminary data.</text>
</comment>
<evidence type="ECO:0000313" key="3">
    <source>
        <dbReference type="Proteomes" id="UP000275267"/>
    </source>
</evidence>
<evidence type="ECO:0000256" key="1">
    <source>
        <dbReference type="SAM" id="SignalP"/>
    </source>
</evidence>
<dbReference type="AlphaFoldDB" id="A0A3L6PNJ7"/>
<accession>A0A3L6PNJ7</accession>
<dbReference type="InterPro" id="IPR035513">
    <property type="entry name" value="Invertase/methylesterase_inhib"/>
</dbReference>
<keyword evidence="3" id="KW-1185">Reference proteome</keyword>
<feature type="signal peptide" evidence="1">
    <location>
        <begin position="1"/>
        <end position="27"/>
    </location>
</feature>
<name>A0A3L6PNJ7_PANMI</name>
<dbReference type="PANTHER" id="PTHR34838:SF3">
    <property type="entry name" value="OS08G0142100 PROTEIN"/>
    <property type="match status" value="1"/>
</dbReference>
<dbReference type="PANTHER" id="PTHR34838">
    <property type="entry name" value="OS08G0142100 PROTEIN-RELATED"/>
    <property type="match status" value="1"/>
</dbReference>
<feature type="chain" id="PRO_5018056405" evidence="1">
    <location>
        <begin position="28"/>
        <end position="188"/>
    </location>
</feature>
<organism evidence="2 3">
    <name type="scientific">Panicum miliaceum</name>
    <name type="common">Proso millet</name>
    <name type="synonym">Broomcorn millet</name>
    <dbReference type="NCBI Taxonomy" id="4540"/>
    <lineage>
        <taxon>Eukaryota</taxon>
        <taxon>Viridiplantae</taxon>
        <taxon>Streptophyta</taxon>
        <taxon>Embryophyta</taxon>
        <taxon>Tracheophyta</taxon>
        <taxon>Spermatophyta</taxon>
        <taxon>Magnoliopsida</taxon>
        <taxon>Liliopsida</taxon>
        <taxon>Poales</taxon>
        <taxon>Poaceae</taxon>
        <taxon>PACMAD clade</taxon>
        <taxon>Panicoideae</taxon>
        <taxon>Panicodae</taxon>
        <taxon>Paniceae</taxon>
        <taxon>Panicinae</taxon>
        <taxon>Panicum</taxon>
        <taxon>Panicum sect. Panicum</taxon>
    </lineage>
</organism>
<proteinExistence type="predicted"/>
<dbReference type="Gene3D" id="1.20.140.40">
    <property type="entry name" value="Invertase/pectin methylesterase inhibitor family protein"/>
    <property type="match status" value="1"/>
</dbReference>
<dbReference type="EMBL" id="PQIB02000016">
    <property type="protein sequence ID" value="RLM60202.1"/>
    <property type="molecule type" value="Genomic_DNA"/>
</dbReference>
<sequence length="188" mass="20220">MKAFFVLATILLPVSLATMFFTTGAAAACSNVPSMKIEDACKACPGKSAYAACKETLRSAPDPAEVTTYVLMVARKAHLKYNSTMNTINLELGAGKGRRQEEKEAMVYCRDMHEKAYDLMASGAAHLSGCDFGLAEGKFSWALSTTGACLNIVRETAFPSSWMADLVKPGFDLTVVVETLAYLLIHAS</sequence>